<keyword evidence="2 5" id="KW-0328">Glycosyltransferase</keyword>
<evidence type="ECO:0000256" key="3">
    <source>
        <dbReference type="ARBA" id="ARBA00022679"/>
    </source>
</evidence>
<dbReference type="EMBL" id="JBHSSD010000008">
    <property type="protein sequence ID" value="MFC6163342.1"/>
    <property type="molecule type" value="Genomic_DNA"/>
</dbReference>
<gene>
    <name evidence="5" type="ORF">ACFP3T_01485</name>
</gene>
<evidence type="ECO:0000256" key="1">
    <source>
        <dbReference type="ARBA" id="ARBA00006739"/>
    </source>
</evidence>
<dbReference type="SUPFAM" id="SSF53448">
    <property type="entry name" value="Nucleotide-diphospho-sugar transferases"/>
    <property type="match status" value="1"/>
</dbReference>
<sequence length="279" mass="32001">MNELDVSVLISVYHKEKPLFFQEALESIATQTQLPRQVVVVKDGPLTESLETTLRNFVDRHSDDFEITIVLVKTLRSLGYALNKGIQYCKAPLVARMDSDDHALPNRLELQTAFFSTHHDVKIVGSVIQEFNTNWENVIDYRVVPTDPNQIKKFAKKRNPLNHMTVMFKKSFVQKIGCYREVIGFEDYDLWLRALQADEKSIANISIPLVAARVVSLQKRRGGLKYIKQNYHARVHFLKGGLIDRQSFCIGVLSAVVVGISPTWLRQFIYNNLLRKGRV</sequence>
<dbReference type="InterPro" id="IPR050834">
    <property type="entry name" value="Glycosyltransf_2"/>
</dbReference>
<dbReference type="PANTHER" id="PTHR43685:SF5">
    <property type="entry name" value="GLYCOSYLTRANSFERASE EPSE-RELATED"/>
    <property type="match status" value="1"/>
</dbReference>
<dbReference type="InterPro" id="IPR001173">
    <property type="entry name" value="Glyco_trans_2-like"/>
</dbReference>
<comment type="caution">
    <text evidence="5">The sequence shown here is derived from an EMBL/GenBank/DDBJ whole genome shotgun (WGS) entry which is preliminary data.</text>
</comment>
<comment type="similarity">
    <text evidence="1">Belongs to the glycosyltransferase 2 family.</text>
</comment>
<dbReference type="InterPro" id="IPR029044">
    <property type="entry name" value="Nucleotide-diphossugar_trans"/>
</dbReference>
<evidence type="ECO:0000313" key="5">
    <source>
        <dbReference type="EMBL" id="MFC6163342.1"/>
    </source>
</evidence>
<evidence type="ECO:0000313" key="6">
    <source>
        <dbReference type="Proteomes" id="UP001596253"/>
    </source>
</evidence>
<proteinExistence type="inferred from homology"/>
<evidence type="ECO:0000256" key="2">
    <source>
        <dbReference type="ARBA" id="ARBA00022676"/>
    </source>
</evidence>
<dbReference type="Pfam" id="PF00535">
    <property type="entry name" value="Glycos_transf_2"/>
    <property type="match status" value="1"/>
</dbReference>
<dbReference type="EC" id="2.4.-.-" evidence="5"/>
<dbReference type="GO" id="GO:0016757">
    <property type="term" value="F:glycosyltransferase activity"/>
    <property type="evidence" value="ECO:0007669"/>
    <property type="project" value="UniProtKB-KW"/>
</dbReference>
<evidence type="ECO:0000259" key="4">
    <source>
        <dbReference type="Pfam" id="PF00535"/>
    </source>
</evidence>
<dbReference type="PANTHER" id="PTHR43685">
    <property type="entry name" value="GLYCOSYLTRANSFERASE"/>
    <property type="match status" value="1"/>
</dbReference>
<keyword evidence="6" id="KW-1185">Reference proteome</keyword>
<protein>
    <submittedName>
        <fullName evidence="5">Glycosyltransferase</fullName>
        <ecNumber evidence="5">2.4.-.-</ecNumber>
    </submittedName>
</protein>
<name>A0ABW1R3X7_9LACO</name>
<dbReference type="Gene3D" id="3.90.550.10">
    <property type="entry name" value="Spore Coat Polysaccharide Biosynthesis Protein SpsA, Chain A"/>
    <property type="match status" value="1"/>
</dbReference>
<reference evidence="6" key="1">
    <citation type="journal article" date="2019" name="Int. J. Syst. Evol. Microbiol.">
        <title>The Global Catalogue of Microorganisms (GCM) 10K type strain sequencing project: providing services to taxonomists for standard genome sequencing and annotation.</title>
        <authorList>
            <consortium name="The Broad Institute Genomics Platform"/>
            <consortium name="The Broad Institute Genome Sequencing Center for Infectious Disease"/>
            <person name="Wu L."/>
            <person name="Ma J."/>
        </authorList>
    </citation>
    <scope>NUCLEOTIDE SEQUENCE [LARGE SCALE GENOMIC DNA]</scope>
    <source>
        <strain evidence="6">CCM 8932</strain>
    </source>
</reference>
<dbReference type="RefSeq" id="WP_137639208.1">
    <property type="nucleotide sequence ID" value="NZ_BJDK01000004.1"/>
</dbReference>
<feature type="domain" description="Glycosyltransferase 2-like" evidence="4">
    <location>
        <begin position="7"/>
        <end position="170"/>
    </location>
</feature>
<dbReference type="Proteomes" id="UP001596253">
    <property type="component" value="Unassembled WGS sequence"/>
</dbReference>
<organism evidence="5 6">
    <name type="scientific">Lactiplantibacillus dongliensis</name>
    <dbReference type="NCBI Taxonomy" id="2559919"/>
    <lineage>
        <taxon>Bacteria</taxon>
        <taxon>Bacillati</taxon>
        <taxon>Bacillota</taxon>
        <taxon>Bacilli</taxon>
        <taxon>Lactobacillales</taxon>
        <taxon>Lactobacillaceae</taxon>
        <taxon>Lactiplantibacillus</taxon>
    </lineage>
</organism>
<accession>A0ABW1R3X7</accession>
<keyword evidence="3 5" id="KW-0808">Transferase</keyword>